<keyword evidence="1" id="KW-0732">Signal</keyword>
<dbReference type="GO" id="GO:0030973">
    <property type="term" value="F:molybdate ion binding"/>
    <property type="evidence" value="ECO:0007669"/>
    <property type="project" value="TreeGrafter"/>
</dbReference>
<dbReference type="PANTHER" id="PTHR30632:SF11">
    <property type="entry name" value="BLR4797 PROTEIN"/>
    <property type="match status" value="1"/>
</dbReference>
<feature type="signal peptide" evidence="1">
    <location>
        <begin position="1"/>
        <end position="33"/>
    </location>
</feature>
<reference evidence="2 3" key="1">
    <citation type="submission" date="2016-11" db="EMBL/GenBank/DDBJ databases">
        <authorList>
            <person name="Jaros S."/>
            <person name="Januszkiewicz K."/>
            <person name="Wedrychowicz H."/>
        </authorList>
    </citation>
    <scope>NUCLEOTIDE SEQUENCE [LARGE SCALE GENOMIC DNA]</scope>
    <source>
        <strain evidence="2 3">GAS242</strain>
    </source>
</reference>
<dbReference type="PANTHER" id="PTHR30632">
    <property type="entry name" value="MOLYBDATE-BINDING PERIPLASMIC PROTEIN"/>
    <property type="match status" value="1"/>
</dbReference>
<dbReference type="SUPFAM" id="SSF53850">
    <property type="entry name" value="Periplasmic binding protein-like II"/>
    <property type="match status" value="1"/>
</dbReference>
<evidence type="ECO:0000313" key="3">
    <source>
        <dbReference type="Proteomes" id="UP000190675"/>
    </source>
</evidence>
<sequence length="263" mass="26752">MMGRFFSRRATLAAVIECSFLLALGAAAPAAHAAEVKVMSTVALTPTLDELTPRYESSSGNKLMVVYSTIADLKKRIEAGETADVMILSRPVLDGLQTQGKVAQGSIVNVGSSYVAIGVRTGAPKPDISTAEKLKSALLEAKSISYADPAKGGASGVYFAKVIDRLGIADQVKSKTVLVPGAQAGELVAKGEVEMGIAQASEIAAVPGAQVVGPLPGDLNSAIVFAVGIGSMSKDPAAAKSLIELLTSPTGAAVLNSKGMDPA</sequence>
<name>A0A1M5PMN6_9BRAD</name>
<dbReference type="Proteomes" id="UP000190675">
    <property type="component" value="Chromosome I"/>
</dbReference>
<evidence type="ECO:0000313" key="2">
    <source>
        <dbReference type="EMBL" id="SHH02966.1"/>
    </source>
</evidence>
<dbReference type="OrthoDB" id="7261414at2"/>
<gene>
    <name evidence="2" type="ORF">SAMN05444169_5349</name>
</gene>
<dbReference type="GO" id="GO:0015689">
    <property type="term" value="P:molybdate ion transport"/>
    <property type="evidence" value="ECO:0007669"/>
    <property type="project" value="TreeGrafter"/>
</dbReference>
<organism evidence="2 3">
    <name type="scientific">Bradyrhizobium erythrophlei</name>
    <dbReference type="NCBI Taxonomy" id="1437360"/>
    <lineage>
        <taxon>Bacteria</taxon>
        <taxon>Pseudomonadati</taxon>
        <taxon>Pseudomonadota</taxon>
        <taxon>Alphaproteobacteria</taxon>
        <taxon>Hyphomicrobiales</taxon>
        <taxon>Nitrobacteraceae</taxon>
        <taxon>Bradyrhizobium</taxon>
    </lineage>
</organism>
<dbReference type="InterPro" id="IPR050682">
    <property type="entry name" value="ModA/WtpA"/>
</dbReference>
<protein>
    <submittedName>
        <fullName evidence="2">Molybdate transport system substrate-binding protein</fullName>
    </submittedName>
</protein>
<dbReference type="AlphaFoldDB" id="A0A1M5PMN6"/>
<dbReference type="EMBL" id="LT670818">
    <property type="protein sequence ID" value="SHH02966.1"/>
    <property type="molecule type" value="Genomic_DNA"/>
</dbReference>
<dbReference type="Pfam" id="PF13531">
    <property type="entry name" value="SBP_bac_11"/>
    <property type="match status" value="1"/>
</dbReference>
<feature type="chain" id="PRO_5012386788" evidence="1">
    <location>
        <begin position="34"/>
        <end position="263"/>
    </location>
</feature>
<proteinExistence type="predicted"/>
<evidence type="ECO:0000256" key="1">
    <source>
        <dbReference type="SAM" id="SignalP"/>
    </source>
</evidence>
<accession>A0A1M5PMN6</accession>
<dbReference type="Gene3D" id="3.40.190.10">
    <property type="entry name" value="Periplasmic binding protein-like II"/>
    <property type="match status" value="2"/>
</dbReference>